<evidence type="ECO:0000256" key="4">
    <source>
        <dbReference type="ARBA" id="ARBA00022989"/>
    </source>
</evidence>
<dbReference type="Pfam" id="PF02687">
    <property type="entry name" value="FtsX"/>
    <property type="match status" value="2"/>
</dbReference>
<evidence type="ECO:0000256" key="6">
    <source>
        <dbReference type="SAM" id="Coils"/>
    </source>
</evidence>
<feature type="domain" description="ABC3 transporter permease C-terminal" evidence="9">
    <location>
        <begin position="585"/>
        <end position="701"/>
    </location>
</feature>
<organism evidence="10 11">
    <name type="scientific">Dorea formicigenerans</name>
    <dbReference type="NCBI Taxonomy" id="39486"/>
    <lineage>
        <taxon>Bacteria</taxon>
        <taxon>Bacillati</taxon>
        <taxon>Bacillota</taxon>
        <taxon>Clostridia</taxon>
        <taxon>Lachnospirales</taxon>
        <taxon>Lachnospiraceae</taxon>
        <taxon>Dorea</taxon>
    </lineage>
</organism>
<feature type="transmembrane region" description="Helical" evidence="8">
    <location>
        <begin position="630"/>
        <end position="657"/>
    </location>
</feature>
<name>A0A3E4F481_9FIRM</name>
<proteinExistence type="predicted"/>
<dbReference type="RefSeq" id="WP_117495310.1">
    <property type="nucleotide sequence ID" value="NZ_QSOI01000011.1"/>
</dbReference>
<comment type="caution">
    <text evidence="10">The sequence shown here is derived from an EMBL/GenBank/DDBJ whole genome shotgun (WGS) entry which is preliminary data.</text>
</comment>
<evidence type="ECO:0000256" key="5">
    <source>
        <dbReference type="ARBA" id="ARBA00023136"/>
    </source>
</evidence>
<feature type="transmembrane region" description="Helical" evidence="8">
    <location>
        <begin position="752"/>
        <end position="772"/>
    </location>
</feature>
<dbReference type="InterPro" id="IPR003838">
    <property type="entry name" value="ABC3_permease_C"/>
</dbReference>
<reference evidence="10 11" key="1">
    <citation type="submission" date="2018-08" db="EMBL/GenBank/DDBJ databases">
        <title>A genome reference for cultivated species of the human gut microbiota.</title>
        <authorList>
            <person name="Zou Y."/>
            <person name="Xue W."/>
            <person name="Luo G."/>
        </authorList>
    </citation>
    <scope>NUCLEOTIDE SEQUENCE [LARGE SCALE GENOMIC DNA]</scope>
    <source>
        <strain evidence="10 11">TM09-19AC</strain>
    </source>
</reference>
<evidence type="ECO:0000313" key="10">
    <source>
        <dbReference type="EMBL" id="RGI83675.1"/>
    </source>
</evidence>
<keyword evidence="3 8" id="KW-0812">Transmembrane</keyword>
<dbReference type="InterPro" id="IPR027267">
    <property type="entry name" value="AH/BAR_dom_sf"/>
</dbReference>
<dbReference type="PANTHER" id="PTHR30287">
    <property type="entry name" value="MEMBRANE COMPONENT OF PREDICTED ABC SUPERFAMILY METABOLITE UPTAKE TRANSPORTER"/>
    <property type="match status" value="1"/>
</dbReference>
<feature type="transmembrane region" description="Helical" evidence="8">
    <location>
        <begin position="581"/>
        <end position="600"/>
    </location>
</feature>
<feature type="transmembrane region" description="Helical" evidence="8">
    <location>
        <begin position="983"/>
        <end position="1005"/>
    </location>
</feature>
<dbReference type="GO" id="GO:0005886">
    <property type="term" value="C:plasma membrane"/>
    <property type="evidence" value="ECO:0007669"/>
    <property type="project" value="UniProtKB-SubCell"/>
</dbReference>
<evidence type="ECO:0000256" key="3">
    <source>
        <dbReference type="ARBA" id="ARBA00022692"/>
    </source>
</evidence>
<feature type="transmembrane region" description="Helical" evidence="8">
    <location>
        <begin position="1039"/>
        <end position="1060"/>
    </location>
</feature>
<feature type="region of interest" description="Disordered" evidence="7">
    <location>
        <begin position="405"/>
        <end position="431"/>
    </location>
</feature>
<feature type="domain" description="ABC3 transporter permease C-terminal" evidence="9">
    <location>
        <begin position="989"/>
        <end position="1105"/>
    </location>
</feature>
<dbReference type="Proteomes" id="UP000260664">
    <property type="component" value="Unassembled WGS sequence"/>
</dbReference>
<feature type="transmembrane region" description="Helical" evidence="8">
    <location>
        <begin position="1080"/>
        <end position="1100"/>
    </location>
</feature>
<evidence type="ECO:0000313" key="11">
    <source>
        <dbReference type="Proteomes" id="UP000260664"/>
    </source>
</evidence>
<keyword evidence="6" id="KW-0175">Coiled coil</keyword>
<protein>
    <submittedName>
        <fullName evidence="10">ABC transporter permease</fullName>
    </submittedName>
</protein>
<dbReference type="AlphaFoldDB" id="A0A3E4F481"/>
<keyword evidence="2" id="KW-1003">Cell membrane</keyword>
<evidence type="ECO:0000256" key="7">
    <source>
        <dbReference type="SAM" id="MobiDB-lite"/>
    </source>
</evidence>
<gene>
    <name evidence="10" type="ORF">DXD84_09790</name>
</gene>
<feature type="coiled-coil region" evidence="6">
    <location>
        <begin position="230"/>
        <end position="351"/>
    </location>
</feature>
<evidence type="ECO:0000256" key="1">
    <source>
        <dbReference type="ARBA" id="ARBA00004651"/>
    </source>
</evidence>
<sequence length="1115" mass="124694">MKMKPTSKDFYMEIRKSPGRFLSILFIVALGVAFFSGIRASEPDMRLTGDAYFDESNLMDIKALSTYGVTQDDVDAISKIDGVEHAEGAYSADFMQIVDKKQKVLHVISLQDELNQVKLSDGQMPQKAGECLADQDAGYKVGDTIKLRSGTSDEVTDTLTTDTLKVVGLCSSPMYISYGRGSATIGTGTISAFVMVPEETFDMDVYTEVYVQVKGAKNEVAFTDGYDKKVEKVLDQIEDITDERAEIRKQELVNEAQEKIDEAREELEQGRADAASELADAAAKIADAEEQLTSGKAQITSGKKQIASAKNTLSKKERELEQAQNQYNAGLAQLQEGEAQYEAGLAQYEAAKPEAEAKIQTGREGLAALQQMIQADQQTLTEIQKGIEKVNSALSAFDQIPEDQLTDEQKAQKEQSERQLTELKKNEAGMQQKISIEQQKYDESKSELDAAQKQLDDTAATLAQTKSELDAAKASLNGVPQQLASGKAQIQSGWTEIRKQEKKLEEGAAEIAENEAKVAEAKIEYANGEEEAAQKIAEGEQKIADAEAKVQDIEKPTWYVYDRDTLTEYSGYGENAERLGAIGRVFPVLFFLVAALISLTSMTRMVEEQRTAIGTMKALGYSKMSIAKKYLGYALIATAGGSVLGVLIGEKILPYIIVYAYGILYQHITHILIPYQWIYAWMAAAAAIVCTMAATFFACYKELVAQPAVLMRPPAPKNGQRVFLERIKFIWKHLSFTWKSCIRNLTRYKKRFFMTVFGIGGCMGLMLVGYGIKDSCYEIAELQFRDIQMYDGSVYLKEDISDETRQNLLDYMKDDSDISHYMQTSMKNVTLVNGKNKRDAYQVVFSEPKDVKDYFDFHDRKSKEEYTLDDEGVIISEKTGKLLNAKAGDTIEIKDEENGNKKVKIAHICENYMGHYIFFTPSYYEKVYGENSEYNSIFFAGQKGDTQEDYNKIGEDILTQDGALSVSYMRDIEKQLDDMLKSLNLVIIVLIISAGMLAFVVLYNLNTVNITERQRELATLKVLGFYDLEVAQHVYRENVLLTFIGAAVGVVLGKFLHAFIIDTVEVDTAMFGRNINFSSYVYSLLFTILFSLIVNGIMYFKLKKIDMVESLKSIE</sequence>
<accession>A0A3E4F481</accession>
<dbReference type="PANTHER" id="PTHR30287:SF1">
    <property type="entry name" value="INNER MEMBRANE PROTEIN"/>
    <property type="match status" value="1"/>
</dbReference>
<dbReference type="Gene3D" id="1.20.1270.60">
    <property type="entry name" value="Arfaptin homology (AH) domain/BAR domain"/>
    <property type="match status" value="1"/>
</dbReference>
<keyword evidence="4 8" id="KW-1133">Transmembrane helix</keyword>
<keyword evidence="5 8" id="KW-0472">Membrane</keyword>
<dbReference type="InterPro" id="IPR038766">
    <property type="entry name" value="Membrane_comp_ABC_pdt"/>
</dbReference>
<comment type="subcellular location">
    <subcellularLocation>
        <location evidence="1">Cell membrane</location>
        <topology evidence="1">Multi-pass membrane protein</topology>
    </subcellularLocation>
</comment>
<evidence type="ECO:0000256" key="8">
    <source>
        <dbReference type="SAM" id="Phobius"/>
    </source>
</evidence>
<feature type="transmembrane region" description="Helical" evidence="8">
    <location>
        <begin position="677"/>
        <end position="700"/>
    </location>
</feature>
<evidence type="ECO:0000259" key="9">
    <source>
        <dbReference type="Pfam" id="PF02687"/>
    </source>
</evidence>
<dbReference type="EMBL" id="QSOI01000011">
    <property type="protein sequence ID" value="RGI83675.1"/>
    <property type="molecule type" value="Genomic_DNA"/>
</dbReference>
<evidence type="ECO:0000256" key="2">
    <source>
        <dbReference type="ARBA" id="ARBA00022475"/>
    </source>
</evidence>
<feature type="compositionally biased region" description="Basic and acidic residues" evidence="7">
    <location>
        <begin position="407"/>
        <end position="427"/>
    </location>
</feature>